<protein>
    <submittedName>
        <fullName evidence="10">Complete DpAV4 genome</fullName>
    </submittedName>
</protein>
<dbReference type="InterPro" id="IPR031127">
    <property type="entry name" value="E3_UB_ligase_RBR"/>
</dbReference>
<reference evidence="10 11" key="1">
    <citation type="journal article" date="2009" name="PLoS ONE">
        <title>Symbiotic virus at the evolutionary intersection of three types of large DNA viruses; iridoviruses, ascoviruses, and ichnoviruses.</title>
        <authorList>
            <person name="Bigot Y."/>
            <person name="Renault S."/>
            <person name="Nicolas J."/>
            <person name="Moundras C."/>
            <person name="Demattei M.V."/>
            <person name="Samain S."/>
            <person name="Bideshi D.K."/>
            <person name="Federici B.A."/>
        </authorList>
    </citation>
    <scope>NUCLEOTIDE SEQUENCE [LARGE SCALE GENOMIC DNA]</scope>
</reference>
<evidence type="ECO:0000256" key="2">
    <source>
        <dbReference type="ARBA" id="ARBA00022723"/>
    </source>
</evidence>
<feature type="domain" description="RING-type" evidence="9">
    <location>
        <begin position="1"/>
        <end position="255"/>
    </location>
</feature>
<dbReference type="GeneID" id="26683613"/>
<keyword evidence="5" id="KW-0833">Ubl conjugation pathway</keyword>
<evidence type="ECO:0000256" key="4">
    <source>
        <dbReference type="ARBA" id="ARBA00022771"/>
    </source>
</evidence>
<dbReference type="InterPro" id="IPR006058">
    <property type="entry name" value="2Fe2S_fd_BS"/>
</dbReference>
<keyword evidence="6" id="KW-0862">Zinc</keyword>
<keyword evidence="11" id="KW-1185">Reference proteome</keyword>
<evidence type="ECO:0000259" key="9">
    <source>
        <dbReference type="PROSITE" id="PS51873"/>
    </source>
</evidence>
<evidence type="ECO:0000256" key="3">
    <source>
        <dbReference type="ARBA" id="ARBA00022737"/>
    </source>
</evidence>
<dbReference type="GO" id="GO:0008270">
    <property type="term" value="F:zinc ion binding"/>
    <property type="evidence" value="ECO:0007669"/>
    <property type="project" value="UniProtKB-KW"/>
</dbReference>
<sequence>MDCPICCEKFTSGKRRRTPMPCCERAACSACLEKYLVDGDGRPQRACPFCDAHITTEFIRASCSKKFLNDYFVATAEDIMKREDHMMRAMRERIVCETNIEELQYLGSVLAQRIRDRADHPLAEFAALCDAKLSVFEIRNATISERIQECWAEGCEGRLMDSVCQTCNTTFCVECRLPRGESHKCDSDSLKSIAAIKKETRACPTCATPIFKIEGCNQMFCTKCHTGFCWRTGSKITGEIHNPHYFEWLASRGRQMENESDDEETAALRRHIQNNQAFDRRTIDRRYTRQFYMQRLGEINNMIFELTLQTRDPANFENEKDRLRRSIVLTGADSKVHRNRLVLLLKGLDMKRDIVTTLHRFKTEFGRVVTSYNGDTLEHLFKYAEIVQAFNDDIKALKMKHGISPGISITNQWTFETRLI</sequence>
<evidence type="ECO:0000256" key="7">
    <source>
        <dbReference type="PROSITE-ProRule" id="PRU00175"/>
    </source>
</evidence>
<dbReference type="InterPro" id="IPR044066">
    <property type="entry name" value="TRIAD_supradom"/>
</dbReference>
<name>F2NYZ7_9VIRU</name>
<dbReference type="InterPro" id="IPR013083">
    <property type="entry name" value="Znf_RING/FYVE/PHD"/>
</dbReference>
<dbReference type="OrthoDB" id="2737at10239"/>
<dbReference type="SUPFAM" id="SSF57850">
    <property type="entry name" value="RING/U-box"/>
    <property type="match status" value="2"/>
</dbReference>
<evidence type="ECO:0000256" key="1">
    <source>
        <dbReference type="ARBA" id="ARBA00022679"/>
    </source>
</evidence>
<accession>F2NYZ7</accession>
<evidence type="ECO:0000259" key="8">
    <source>
        <dbReference type="PROSITE" id="PS50089"/>
    </source>
</evidence>
<evidence type="ECO:0000313" key="10">
    <source>
        <dbReference type="EMBL" id="CCA61425.1"/>
    </source>
</evidence>
<keyword evidence="1" id="KW-0808">Transferase</keyword>
<dbReference type="PROSITE" id="PS00197">
    <property type="entry name" value="2FE2S_FER_1"/>
    <property type="match status" value="1"/>
</dbReference>
<evidence type="ECO:0000256" key="5">
    <source>
        <dbReference type="ARBA" id="ARBA00022786"/>
    </source>
</evidence>
<dbReference type="GO" id="GO:0016567">
    <property type="term" value="P:protein ubiquitination"/>
    <property type="evidence" value="ECO:0007669"/>
    <property type="project" value="InterPro"/>
</dbReference>
<proteinExistence type="predicted"/>
<dbReference type="InterPro" id="IPR001841">
    <property type="entry name" value="Znf_RING"/>
</dbReference>
<dbReference type="Gene3D" id="1.20.120.1750">
    <property type="match status" value="1"/>
</dbReference>
<dbReference type="GO" id="GO:0051537">
    <property type="term" value="F:2 iron, 2 sulfur cluster binding"/>
    <property type="evidence" value="ECO:0007669"/>
    <property type="project" value="InterPro"/>
</dbReference>
<keyword evidence="3" id="KW-0677">Repeat</keyword>
<dbReference type="GO" id="GO:0004842">
    <property type="term" value="F:ubiquitin-protein transferase activity"/>
    <property type="evidence" value="ECO:0007669"/>
    <property type="project" value="InterPro"/>
</dbReference>
<dbReference type="PANTHER" id="PTHR11685">
    <property type="entry name" value="RBR FAMILY RING FINGER AND IBR DOMAIN-CONTAINING"/>
    <property type="match status" value="1"/>
</dbReference>
<dbReference type="Gene3D" id="3.30.40.10">
    <property type="entry name" value="Zinc/RING finger domain, C3HC4 (zinc finger)"/>
    <property type="match status" value="1"/>
</dbReference>
<evidence type="ECO:0000256" key="6">
    <source>
        <dbReference type="ARBA" id="ARBA00022833"/>
    </source>
</evidence>
<organism evidence="10 11">
    <name type="scientific">Diadromus pulchellus ascovirus 4a</name>
    <dbReference type="NCBI Taxonomy" id="158683"/>
    <lineage>
        <taxon>Viruses</taxon>
        <taxon>Varidnaviria</taxon>
        <taxon>Bamfordvirae</taxon>
        <taxon>Nucleocytoviricota</taxon>
        <taxon>Megaviricetes</taxon>
        <taxon>Pimascovirales</taxon>
        <taxon>Pimascovirales incertae sedis</taxon>
        <taxon>Ascoviridae</taxon>
        <taxon>Toursvirus</taxon>
        <taxon>Toursvirus dptv1a</taxon>
    </lineage>
</organism>
<dbReference type="PROSITE" id="PS51873">
    <property type="entry name" value="TRIAD"/>
    <property type="match status" value="1"/>
</dbReference>
<dbReference type="RefSeq" id="YP_009640056.1">
    <property type="nucleotide sequence ID" value="NC_011335.1"/>
</dbReference>
<dbReference type="PROSITE" id="PS50089">
    <property type="entry name" value="ZF_RING_2"/>
    <property type="match status" value="1"/>
</dbReference>
<dbReference type="EMBL" id="CU469068">
    <property type="protein sequence ID" value="CCA61425.1"/>
    <property type="molecule type" value="Genomic_DNA"/>
</dbReference>
<keyword evidence="4 7" id="KW-0863">Zinc-finger</keyword>
<evidence type="ECO:0000313" key="11">
    <source>
        <dbReference type="Proteomes" id="UP000203898"/>
    </source>
</evidence>
<dbReference type="KEGG" id="vg:26683613"/>
<dbReference type="Proteomes" id="UP000203898">
    <property type="component" value="Segment"/>
</dbReference>
<keyword evidence="2" id="KW-0479">Metal-binding</keyword>
<feature type="domain" description="RING-type" evidence="8">
    <location>
        <begin position="3"/>
        <end position="51"/>
    </location>
</feature>